<sequence length="238" mass="27452">MNNSIEVLKKYSLPLFALHLFLIVTGSLWPRLSRHYQKGEISSGQMPKEGDNFKMVNGPIVYRLEDGKRRPYKSEQAFFNTIGNKPFDTPYEQGGILICDKVVVLALAIGNYMPKKAGGQGEAYTPKGTWEQLKRGIFRIDKMGHFFAYTVLAILLLIVLERYRRPYFMIKHLFVLVFGIIFGGVIEQLQFEYVPGRNKELLDLLFNTLGVLVGIWIYKRWFFCPNEGTPSIKMLEKQ</sequence>
<reference evidence="3" key="1">
    <citation type="submission" date="2020-01" db="EMBL/GenBank/DDBJ databases">
        <authorList>
            <person name="Meier V. D."/>
            <person name="Meier V D."/>
        </authorList>
    </citation>
    <scope>NUCLEOTIDE SEQUENCE</scope>
    <source>
        <strain evidence="3">HLG_WM_MAG_10</strain>
    </source>
</reference>
<gene>
    <name evidence="3" type="ORF">HELGO_WM39463</name>
</gene>
<dbReference type="Pfam" id="PF04892">
    <property type="entry name" value="VanZ"/>
    <property type="match status" value="1"/>
</dbReference>
<feature type="transmembrane region" description="Helical" evidence="1">
    <location>
        <begin position="143"/>
        <end position="160"/>
    </location>
</feature>
<evidence type="ECO:0000256" key="1">
    <source>
        <dbReference type="SAM" id="Phobius"/>
    </source>
</evidence>
<evidence type="ECO:0000313" key="3">
    <source>
        <dbReference type="EMBL" id="CAA6813005.1"/>
    </source>
</evidence>
<accession>A0A6S6T428</accession>
<feature type="domain" description="VanZ-like" evidence="2">
    <location>
        <begin position="131"/>
        <end position="219"/>
    </location>
</feature>
<evidence type="ECO:0000259" key="2">
    <source>
        <dbReference type="Pfam" id="PF04892"/>
    </source>
</evidence>
<name>A0A6S6T428_9BACT</name>
<keyword evidence="1" id="KW-0472">Membrane</keyword>
<dbReference type="EMBL" id="CACVAQ010000194">
    <property type="protein sequence ID" value="CAA6813005.1"/>
    <property type="molecule type" value="Genomic_DNA"/>
</dbReference>
<dbReference type="PANTHER" id="PTHR28008">
    <property type="entry name" value="DOMAIN PROTEIN, PUTATIVE (AFU_ORTHOLOGUE AFUA_3G10980)-RELATED"/>
    <property type="match status" value="1"/>
</dbReference>
<organism evidence="3">
    <name type="scientific">uncultured Aureispira sp</name>
    <dbReference type="NCBI Taxonomy" id="1331704"/>
    <lineage>
        <taxon>Bacteria</taxon>
        <taxon>Pseudomonadati</taxon>
        <taxon>Bacteroidota</taxon>
        <taxon>Saprospiria</taxon>
        <taxon>Saprospirales</taxon>
        <taxon>Saprospiraceae</taxon>
        <taxon>Aureispira</taxon>
        <taxon>environmental samples</taxon>
    </lineage>
</organism>
<dbReference type="AlphaFoldDB" id="A0A6S6T428"/>
<dbReference type="NCBIfam" id="NF037970">
    <property type="entry name" value="vanZ_1"/>
    <property type="match status" value="1"/>
</dbReference>
<protein>
    <recommendedName>
        <fullName evidence="2">VanZ-like domain-containing protein</fullName>
    </recommendedName>
</protein>
<dbReference type="PANTHER" id="PTHR28008:SF1">
    <property type="entry name" value="DOMAIN PROTEIN, PUTATIVE (AFU_ORTHOLOGUE AFUA_3G10980)-RELATED"/>
    <property type="match status" value="1"/>
</dbReference>
<feature type="transmembrane region" description="Helical" evidence="1">
    <location>
        <begin position="166"/>
        <end position="189"/>
    </location>
</feature>
<proteinExistence type="predicted"/>
<keyword evidence="1" id="KW-1133">Transmembrane helix</keyword>
<keyword evidence="1" id="KW-0812">Transmembrane</keyword>
<feature type="transmembrane region" description="Helical" evidence="1">
    <location>
        <begin position="201"/>
        <end position="218"/>
    </location>
</feature>
<feature type="transmembrane region" description="Helical" evidence="1">
    <location>
        <begin position="12"/>
        <end position="29"/>
    </location>
</feature>
<dbReference type="InterPro" id="IPR006976">
    <property type="entry name" value="VanZ-like"/>
</dbReference>